<proteinExistence type="predicted"/>
<evidence type="ECO:0000313" key="3">
    <source>
        <dbReference type="Proteomes" id="UP000799536"/>
    </source>
</evidence>
<sequence length="66" mass="6792">MSRSPPALVPPPSPNYGSNHSPIPSPLNPVLHPKLSTLYSLPPRHTSPSSGSTSCSPSPTFPGCSS</sequence>
<keyword evidence="3" id="KW-1185">Reference proteome</keyword>
<feature type="region of interest" description="Disordered" evidence="1">
    <location>
        <begin position="1"/>
        <end position="66"/>
    </location>
</feature>
<evidence type="ECO:0000256" key="1">
    <source>
        <dbReference type="SAM" id="MobiDB-lite"/>
    </source>
</evidence>
<accession>A0A9P4JGY1</accession>
<dbReference type="AlphaFoldDB" id="A0A9P4JGY1"/>
<comment type="caution">
    <text evidence="2">The sequence shown here is derived from an EMBL/GenBank/DDBJ whole genome shotgun (WGS) entry which is preliminary data.</text>
</comment>
<name>A0A9P4JGY1_9PLEO</name>
<feature type="compositionally biased region" description="Low complexity" evidence="1">
    <location>
        <begin position="47"/>
        <end position="66"/>
    </location>
</feature>
<organism evidence="2 3">
    <name type="scientific">Delitschia confertaspora ATCC 74209</name>
    <dbReference type="NCBI Taxonomy" id="1513339"/>
    <lineage>
        <taxon>Eukaryota</taxon>
        <taxon>Fungi</taxon>
        <taxon>Dikarya</taxon>
        <taxon>Ascomycota</taxon>
        <taxon>Pezizomycotina</taxon>
        <taxon>Dothideomycetes</taxon>
        <taxon>Pleosporomycetidae</taxon>
        <taxon>Pleosporales</taxon>
        <taxon>Delitschiaceae</taxon>
        <taxon>Delitschia</taxon>
    </lineage>
</organism>
<evidence type="ECO:0000313" key="2">
    <source>
        <dbReference type="EMBL" id="KAF2196497.1"/>
    </source>
</evidence>
<dbReference type="Proteomes" id="UP000799536">
    <property type="component" value="Unassembled WGS sequence"/>
</dbReference>
<dbReference type="EMBL" id="ML994377">
    <property type="protein sequence ID" value="KAF2196497.1"/>
    <property type="molecule type" value="Genomic_DNA"/>
</dbReference>
<protein>
    <submittedName>
        <fullName evidence="2">Uncharacterized protein</fullName>
    </submittedName>
</protein>
<reference evidence="2" key="1">
    <citation type="journal article" date="2020" name="Stud. Mycol.">
        <title>101 Dothideomycetes genomes: a test case for predicting lifestyles and emergence of pathogens.</title>
        <authorList>
            <person name="Haridas S."/>
            <person name="Albert R."/>
            <person name="Binder M."/>
            <person name="Bloem J."/>
            <person name="Labutti K."/>
            <person name="Salamov A."/>
            <person name="Andreopoulos B."/>
            <person name="Baker S."/>
            <person name="Barry K."/>
            <person name="Bills G."/>
            <person name="Bluhm B."/>
            <person name="Cannon C."/>
            <person name="Castanera R."/>
            <person name="Culley D."/>
            <person name="Daum C."/>
            <person name="Ezra D."/>
            <person name="Gonzalez J."/>
            <person name="Henrissat B."/>
            <person name="Kuo A."/>
            <person name="Liang C."/>
            <person name="Lipzen A."/>
            <person name="Lutzoni F."/>
            <person name="Magnuson J."/>
            <person name="Mondo S."/>
            <person name="Nolan M."/>
            <person name="Ohm R."/>
            <person name="Pangilinan J."/>
            <person name="Park H.-J."/>
            <person name="Ramirez L."/>
            <person name="Alfaro M."/>
            <person name="Sun H."/>
            <person name="Tritt A."/>
            <person name="Yoshinaga Y."/>
            <person name="Zwiers L.-H."/>
            <person name="Turgeon B."/>
            <person name="Goodwin S."/>
            <person name="Spatafora J."/>
            <person name="Crous P."/>
            <person name="Grigoriev I."/>
        </authorList>
    </citation>
    <scope>NUCLEOTIDE SEQUENCE</scope>
    <source>
        <strain evidence="2">ATCC 74209</strain>
    </source>
</reference>
<gene>
    <name evidence="2" type="ORF">GQ43DRAFT_445053</name>
</gene>